<protein>
    <submittedName>
        <fullName evidence="1">Uncharacterized protein</fullName>
    </submittedName>
</protein>
<accession>X1VYG3</accession>
<name>X1VYG3_9ZZZZ</name>
<sequence length="32" mass="3486">TYSGALSTTRAGMLLNVKPLKVHRLFEVSQPA</sequence>
<comment type="caution">
    <text evidence="1">The sequence shown here is derived from an EMBL/GenBank/DDBJ whole genome shotgun (WGS) entry which is preliminary data.</text>
</comment>
<organism evidence="1">
    <name type="scientific">marine sediment metagenome</name>
    <dbReference type="NCBI Taxonomy" id="412755"/>
    <lineage>
        <taxon>unclassified sequences</taxon>
        <taxon>metagenomes</taxon>
        <taxon>ecological metagenomes</taxon>
    </lineage>
</organism>
<dbReference type="EMBL" id="BARW01037433">
    <property type="protein sequence ID" value="GAJ24531.1"/>
    <property type="molecule type" value="Genomic_DNA"/>
</dbReference>
<feature type="non-terminal residue" evidence="1">
    <location>
        <position position="1"/>
    </location>
</feature>
<gene>
    <name evidence="1" type="ORF">S12H4_57793</name>
</gene>
<dbReference type="AlphaFoldDB" id="X1VYG3"/>
<evidence type="ECO:0000313" key="1">
    <source>
        <dbReference type="EMBL" id="GAJ24531.1"/>
    </source>
</evidence>
<proteinExistence type="predicted"/>
<reference evidence="1" key="1">
    <citation type="journal article" date="2014" name="Front. Microbiol.">
        <title>High frequency of phylogenetically diverse reductive dehalogenase-homologous genes in deep subseafloor sedimentary metagenomes.</title>
        <authorList>
            <person name="Kawai M."/>
            <person name="Futagami T."/>
            <person name="Toyoda A."/>
            <person name="Takaki Y."/>
            <person name="Nishi S."/>
            <person name="Hori S."/>
            <person name="Arai W."/>
            <person name="Tsubouchi T."/>
            <person name="Morono Y."/>
            <person name="Uchiyama I."/>
            <person name="Ito T."/>
            <person name="Fujiyama A."/>
            <person name="Inagaki F."/>
            <person name="Takami H."/>
        </authorList>
    </citation>
    <scope>NUCLEOTIDE SEQUENCE</scope>
    <source>
        <strain evidence="1">Expedition CK06-06</strain>
    </source>
</reference>